<name>A0A9P6Y6K6_RHIOR</name>
<gene>
    <name evidence="2" type="ORF">G6F51_008618</name>
</gene>
<evidence type="ECO:0000313" key="3">
    <source>
        <dbReference type="Proteomes" id="UP000717996"/>
    </source>
</evidence>
<reference evidence="2" key="1">
    <citation type="journal article" date="2020" name="Microb. Genom.">
        <title>Genetic diversity of clinical and environmental Mucorales isolates obtained from an investigation of mucormycosis cases among solid organ transplant recipients.</title>
        <authorList>
            <person name="Nguyen M.H."/>
            <person name="Kaul D."/>
            <person name="Muto C."/>
            <person name="Cheng S.J."/>
            <person name="Richter R.A."/>
            <person name="Bruno V.M."/>
            <person name="Liu G."/>
            <person name="Beyhan S."/>
            <person name="Sundermann A.J."/>
            <person name="Mounaud S."/>
            <person name="Pasculle A.W."/>
            <person name="Nierman W.C."/>
            <person name="Driscoll E."/>
            <person name="Cumbie R."/>
            <person name="Clancy C.J."/>
            <person name="Dupont C.L."/>
        </authorList>
    </citation>
    <scope>NUCLEOTIDE SEQUENCE</scope>
    <source>
        <strain evidence="2">GL16</strain>
    </source>
</reference>
<dbReference type="Proteomes" id="UP000717996">
    <property type="component" value="Unassembled WGS sequence"/>
</dbReference>
<dbReference type="Gene3D" id="3.10.180.10">
    <property type="entry name" value="2,3-Dihydroxybiphenyl 1,2-Dioxygenase, domain 1"/>
    <property type="match status" value="1"/>
</dbReference>
<evidence type="ECO:0000313" key="2">
    <source>
        <dbReference type="EMBL" id="KAG1540280.1"/>
    </source>
</evidence>
<dbReference type="AlphaFoldDB" id="A0A9P6Y6K6"/>
<proteinExistence type="predicted"/>
<evidence type="ECO:0000259" key="1">
    <source>
        <dbReference type="PROSITE" id="PS51819"/>
    </source>
</evidence>
<dbReference type="SUPFAM" id="SSF54593">
    <property type="entry name" value="Glyoxalase/Bleomycin resistance protein/Dihydroxybiphenyl dioxygenase"/>
    <property type="match status" value="1"/>
</dbReference>
<protein>
    <recommendedName>
        <fullName evidence="1">VOC domain-containing protein</fullName>
    </recommendedName>
</protein>
<dbReference type="InterPro" id="IPR029068">
    <property type="entry name" value="Glyas_Bleomycin-R_OHBP_Dase"/>
</dbReference>
<organism evidence="2 3">
    <name type="scientific">Rhizopus oryzae</name>
    <name type="common">Mucormycosis agent</name>
    <name type="synonym">Rhizopus arrhizus var. delemar</name>
    <dbReference type="NCBI Taxonomy" id="64495"/>
    <lineage>
        <taxon>Eukaryota</taxon>
        <taxon>Fungi</taxon>
        <taxon>Fungi incertae sedis</taxon>
        <taxon>Mucoromycota</taxon>
        <taxon>Mucoromycotina</taxon>
        <taxon>Mucoromycetes</taxon>
        <taxon>Mucorales</taxon>
        <taxon>Mucorineae</taxon>
        <taxon>Rhizopodaceae</taxon>
        <taxon>Rhizopus</taxon>
    </lineage>
</organism>
<dbReference type="OrthoDB" id="414569at2759"/>
<dbReference type="InterPro" id="IPR037523">
    <property type="entry name" value="VOC_core"/>
</dbReference>
<accession>A0A9P6Y6K6</accession>
<dbReference type="EMBL" id="JAANIT010001441">
    <property type="protein sequence ID" value="KAG1540280.1"/>
    <property type="molecule type" value="Genomic_DNA"/>
</dbReference>
<feature type="domain" description="VOC" evidence="1">
    <location>
        <begin position="14"/>
        <end position="82"/>
    </location>
</feature>
<comment type="caution">
    <text evidence="2">The sequence shown here is derived from an EMBL/GenBank/DDBJ whole genome shotgun (WGS) entry which is preliminary data.</text>
</comment>
<sequence length="82" mass="9331">MIQTIPFVVSPYSGLDHIRFTVTNARQAVPYYCTRFGFKHLAYRGLEIKSREIASYVVFESPLEPDTIKAMADEIAYQSHGS</sequence>
<dbReference type="PROSITE" id="PS51819">
    <property type="entry name" value="VOC"/>
    <property type="match status" value="1"/>
</dbReference>